<evidence type="ECO:0000313" key="3">
    <source>
        <dbReference type="Proteomes" id="UP001370490"/>
    </source>
</evidence>
<organism evidence="2 3">
    <name type="scientific">Dillenia turbinata</name>
    <dbReference type="NCBI Taxonomy" id="194707"/>
    <lineage>
        <taxon>Eukaryota</taxon>
        <taxon>Viridiplantae</taxon>
        <taxon>Streptophyta</taxon>
        <taxon>Embryophyta</taxon>
        <taxon>Tracheophyta</taxon>
        <taxon>Spermatophyta</taxon>
        <taxon>Magnoliopsida</taxon>
        <taxon>eudicotyledons</taxon>
        <taxon>Gunneridae</taxon>
        <taxon>Pentapetalae</taxon>
        <taxon>Dilleniales</taxon>
        <taxon>Dilleniaceae</taxon>
        <taxon>Dillenia</taxon>
    </lineage>
</organism>
<dbReference type="Pfam" id="PF04646">
    <property type="entry name" value="DUF604"/>
    <property type="match status" value="1"/>
</dbReference>
<protein>
    <submittedName>
        <fullName evidence="2">Uncharacterized protein</fullName>
    </submittedName>
</protein>
<keyword evidence="1" id="KW-1133">Transmembrane helix</keyword>
<dbReference type="PANTHER" id="PTHR10811">
    <property type="entry name" value="FRINGE-RELATED"/>
    <property type="match status" value="1"/>
</dbReference>
<dbReference type="InterPro" id="IPR006740">
    <property type="entry name" value="DUF604"/>
</dbReference>
<gene>
    <name evidence="2" type="ORF">RJ641_016763</name>
</gene>
<sequence>MKDSSFSSPSCSSNLSLPKIILFLFISITLFYSIYTTNIICFPHQNPESLTTQTHLKTPPPISPVSKNLQTHLPKNESKTSLEHIVFGIAASAKLWKQRKNYIKVWWRKNETRGFVWLDKKVQVRNDDVSSLPELRISANVSRFNYTHKYGHRSAIRISRIISETIGLGLENVRWLVMGDDDTFFVVDNLIRVLEKYDHNQFYYIGSNSETHLQNIMFSYNMGYGGGGFAISYGLAKALTGIQDRCIQKYPGLYGSDDRIQACVAELGVPLTKELGFHQFDILGNPYGILAAHPVTPLVSLHHLDIIHPIFPNANRVQSLQRLKVPIRLDSASLMQQSICYDGSRGWTVSVSWGYAVQIIRGIVSPREMERPSRTFRSWYQEADPTGFAFNTRSFEKDTCWEPFVYFLSNAIYDDLRNWTASEYVLDRVSRRTCSSKKGADPSEIHRVEVYKTPDPFLWDKAPRRNCCRINPTKKKGTLVIHVGECREGEIIEVHSENKNS</sequence>
<keyword evidence="1" id="KW-0812">Transmembrane</keyword>
<reference evidence="2 3" key="1">
    <citation type="submission" date="2023-12" db="EMBL/GenBank/DDBJ databases">
        <title>A high-quality genome assembly for Dillenia turbinata (Dilleniales).</title>
        <authorList>
            <person name="Chanderbali A."/>
        </authorList>
    </citation>
    <scope>NUCLEOTIDE SEQUENCE [LARGE SCALE GENOMIC DNA]</scope>
    <source>
        <strain evidence="2">LSX21</strain>
        <tissue evidence="2">Leaf</tissue>
    </source>
</reference>
<dbReference type="Gene3D" id="3.90.550.50">
    <property type="match status" value="1"/>
</dbReference>
<dbReference type="Proteomes" id="UP001370490">
    <property type="component" value="Unassembled WGS sequence"/>
</dbReference>
<keyword evidence="3" id="KW-1185">Reference proteome</keyword>
<evidence type="ECO:0000256" key="1">
    <source>
        <dbReference type="SAM" id="Phobius"/>
    </source>
</evidence>
<evidence type="ECO:0000313" key="2">
    <source>
        <dbReference type="EMBL" id="KAK6918341.1"/>
    </source>
</evidence>
<keyword evidence="1" id="KW-0472">Membrane</keyword>
<name>A0AAN8UVE7_9MAGN</name>
<comment type="caution">
    <text evidence="2">The sequence shown here is derived from an EMBL/GenBank/DDBJ whole genome shotgun (WGS) entry which is preliminary data.</text>
</comment>
<dbReference type="FunFam" id="3.90.550.50:FF:000006">
    <property type="entry name" value="Fringe-related protein-like"/>
    <property type="match status" value="1"/>
</dbReference>
<feature type="transmembrane region" description="Helical" evidence="1">
    <location>
        <begin position="20"/>
        <end position="40"/>
    </location>
</feature>
<proteinExistence type="predicted"/>
<accession>A0AAN8UVE7</accession>
<dbReference type="AlphaFoldDB" id="A0AAN8UVE7"/>
<dbReference type="EMBL" id="JBAMMX010000022">
    <property type="protein sequence ID" value="KAK6918341.1"/>
    <property type="molecule type" value="Genomic_DNA"/>
</dbReference>